<organism evidence="8 9">
    <name type="scientific">Paramicrobacterium chengjingii</name>
    <dbReference type="NCBI Taxonomy" id="2769067"/>
    <lineage>
        <taxon>Bacteria</taxon>
        <taxon>Bacillati</taxon>
        <taxon>Actinomycetota</taxon>
        <taxon>Actinomycetes</taxon>
        <taxon>Micrococcales</taxon>
        <taxon>Microbacteriaceae</taxon>
        <taxon>Paramicrobacterium</taxon>
    </lineage>
</organism>
<name>A0ABX6YI25_9MICO</name>
<evidence type="ECO:0000259" key="7">
    <source>
        <dbReference type="PROSITE" id="PS51160"/>
    </source>
</evidence>
<dbReference type="SUPFAM" id="SSF54975">
    <property type="entry name" value="Acylphosphatase/BLUF domain-like"/>
    <property type="match status" value="1"/>
</dbReference>
<evidence type="ECO:0000256" key="4">
    <source>
        <dbReference type="ARBA" id="ARBA00047645"/>
    </source>
</evidence>
<reference evidence="8 9" key="1">
    <citation type="submission" date="2020-12" db="EMBL/GenBank/DDBJ databases">
        <title>Microbacterium sp. HY060.</title>
        <authorList>
            <person name="Zhou J."/>
        </authorList>
    </citation>
    <scope>NUCLEOTIDE SEQUENCE [LARGE SCALE GENOMIC DNA]</scope>
    <source>
        <strain evidence="8 9">HY60</strain>
    </source>
</reference>
<accession>A0ABX6YI25</accession>
<dbReference type="InterPro" id="IPR020456">
    <property type="entry name" value="Acylphosphatase"/>
</dbReference>
<dbReference type="EC" id="3.6.1.7" evidence="2 5"/>
<feature type="active site" evidence="5">
    <location>
        <position position="18"/>
    </location>
</feature>
<evidence type="ECO:0000256" key="6">
    <source>
        <dbReference type="RuleBase" id="RU004168"/>
    </source>
</evidence>
<evidence type="ECO:0000313" key="9">
    <source>
        <dbReference type="Proteomes" id="UP000662814"/>
    </source>
</evidence>
<protein>
    <recommendedName>
        <fullName evidence="3 5">acylphosphatase</fullName>
        <ecNumber evidence="2 5">3.6.1.7</ecNumber>
    </recommendedName>
</protein>
<comment type="catalytic activity">
    <reaction evidence="4 5">
        <text>an acyl phosphate + H2O = a carboxylate + phosphate + H(+)</text>
        <dbReference type="Rhea" id="RHEA:14965"/>
        <dbReference type="ChEBI" id="CHEBI:15377"/>
        <dbReference type="ChEBI" id="CHEBI:15378"/>
        <dbReference type="ChEBI" id="CHEBI:29067"/>
        <dbReference type="ChEBI" id="CHEBI:43474"/>
        <dbReference type="ChEBI" id="CHEBI:59918"/>
        <dbReference type="EC" id="3.6.1.7"/>
    </reaction>
</comment>
<dbReference type="PANTHER" id="PTHR47268:SF4">
    <property type="entry name" value="ACYLPHOSPHATASE"/>
    <property type="match status" value="1"/>
</dbReference>
<evidence type="ECO:0000256" key="3">
    <source>
        <dbReference type="ARBA" id="ARBA00015991"/>
    </source>
</evidence>
<dbReference type="Gene3D" id="3.30.70.100">
    <property type="match status" value="1"/>
</dbReference>
<dbReference type="InterPro" id="IPR001792">
    <property type="entry name" value="Acylphosphatase-like_dom"/>
</dbReference>
<dbReference type="RefSeq" id="WP_166986354.1">
    <property type="nucleotide sequence ID" value="NZ_CP061169.1"/>
</dbReference>
<dbReference type="EMBL" id="CP061169">
    <property type="protein sequence ID" value="QPZ38484.1"/>
    <property type="molecule type" value="Genomic_DNA"/>
</dbReference>
<dbReference type="InterPro" id="IPR017968">
    <property type="entry name" value="Acylphosphatase_CS"/>
</dbReference>
<dbReference type="PROSITE" id="PS51160">
    <property type="entry name" value="ACYLPHOSPHATASE_3"/>
    <property type="match status" value="1"/>
</dbReference>
<keyword evidence="5" id="KW-0378">Hydrolase</keyword>
<dbReference type="Pfam" id="PF00708">
    <property type="entry name" value="Acylphosphatase"/>
    <property type="match status" value="1"/>
</dbReference>
<dbReference type="PROSITE" id="PS00150">
    <property type="entry name" value="ACYLPHOSPHATASE_1"/>
    <property type="match status" value="1"/>
</dbReference>
<feature type="active site" evidence="5">
    <location>
        <position position="36"/>
    </location>
</feature>
<evidence type="ECO:0000256" key="2">
    <source>
        <dbReference type="ARBA" id="ARBA00012150"/>
    </source>
</evidence>
<comment type="similarity">
    <text evidence="1 6">Belongs to the acylphosphatase family.</text>
</comment>
<dbReference type="InterPro" id="IPR036046">
    <property type="entry name" value="Acylphosphatase-like_dom_sf"/>
</dbReference>
<gene>
    <name evidence="8" type="ORF">HCR76_17170</name>
</gene>
<sequence>MERKFVVVTGIVQGVGFRFFAQREAAQLGVTGRVRNRDDGSVEIAVQGTEERVTDMLRWLRTGPESANVRSFEVTDVVPIDGETQFSITD</sequence>
<feature type="domain" description="Acylphosphatase-like" evidence="7">
    <location>
        <begin position="3"/>
        <end position="90"/>
    </location>
</feature>
<keyword evidence="9" id="KW-1185">Reference proteome</keyword>
<evidence type="ECO:0000256" key="5">
    <source>
        <dbReference type="PROSITE-ProRule" id="PRU00520"/>
    </source>
</evidence>
<proteinExistence type="inferred from homology"/>
<dbReference type="Proteomes" id="UP000662814">
    <property type="component" value="Chromosome"/>
</dbReference>
<evidence type="ECO:0000313" key="8">
    <source>
        <dbReference type="EMBL" id="QPZ38484.1"/>
    </source>
</evidence>
<dbReference type="PANTHER" id="PTHR47268">
    <property type="entry name" value="ACYLPHOSPHATASE"/>
    <property type="match status" value="1"/>
</dbReference>
<evidence type="ECO:0000256" key="1">
    <source>
        <dbReference type="ARBA" id="ARBA00005614"/>
    </source>
</evidence>